<dbReference type="AlphaFoldDB" id="A0A1I0C645"/>
<evidence type="ECO:0000256" key="3">
    <source>
        <dbReference type="ARBA" id="ARBA00012669"/>
    </source>
</evidence>
<dbReference type="GO" id="GO:0008987">
    <property type="term" value="F:quinolinate synthetase A activity"/>
    <property type="evidence" value="ECO:0007669"/>
    <property type="project" value="UniProtKB-UniRule"/>
</dbReference>
<evidence type="ECO:0000256" key="2">
    <source>
        <dbReference type="ARBA" id="ARBA00005065"/>
    </source>
</evidence>
<dbReference type="UniPathway" id="UPA00253">
    <property type="reaction ID" value="UER00327"/>
</dbReference>
<dbReference type="InterPro" id="IPR036094">
    <property type="entry name" value="NadA_sf"/>
</dbReference>
<accession>A0A1I0C645</accession>
<keyword evidence="9" id="KW-0411">Iron-sulfur</keyword>
<keyword evidence="8" id="KW-0408">Iron</keyword>
<evidence type="ECO:0000256" key="8">
    <source>
        <dbReference type="ARBA" id="ARBA00023004"/>
    </source>
</evidence>
<dbReference type="InterPro" id="IPR003473">
    <property type="entry name" value="NadA"/>
</dbReference>
<dbReference type="EMBL" id="FOIN01000002">
    <property type="protein sequence ID" value="SET14827.1"/>
    <property type="molecule type" value="Genomic_DNA"/>
</dbReference>
<gene>
    <name evidence="11" type="ORF">SAMN04489758_10296</name>
</gene>
<dbReference type="RefSeq" id="WP_092351909.1">
    <property type="nucleotide sequence ID" value="NZ_CAMJBU010000038.1"/>
</dbReference>
<dbReference type="SUPFAM" id="SSF142754">
    <property type="entry name" value="NadA-like"/>
    <property type="match status" value="1"/>
</dbReference>
<dbReference type="PANTHER" id="PTHR30573">
    <property type="entry name" value="QUINOLINATE SYNTHETASE A"/>
    <property type="match status" value="1"/>
</dbReference>
<evidence type="ECO:0000313" key="11">
    <source>
        <dbReference type="EMBL" id="SET14827.1"/>
    </source>
</evidence>
<keyword evidence="4" id="KW-0004">4Fe-4S</keyword>
<evidence type="ECO:0000256" key="1">
    <source>
        <dbReference type="ARBA" id="ARBA00001966"/>
    </source>
</evidence>
<name>A0A1I0C645_9FIRM</name>
<evidence type="ECO:0000256" key="4">
    <source>
        <dbReference type="ARBA" id="ARBA00022485"/>
    </source>
</evidence>
<reference evidence="12" key="1">
    <citation type="submission" date="2016-10" db="EMBL/GenBank/DDBJ databases">
        <authorList>
            <person name="Varghese N."/>
            <person name="Submissions S."/>
        </authorList>
    </citation>
    <scope>NUCLEOTIDE SEQUENCE [LARGE SCALE GENOMIC DNA]</scope>
    <source>
        <strain evidence="12">DSM 1551</strain>
    </source>
</reference>
<evidence type="ECO:0000256" key="6">
    <source>
        <dbReference type="ARBA" id="ARBA00022679"/>
    </source>
</evidence>
<keyword evidence="5" id="KW-0662">Pyridine nucleotide biosynthesis</keyword>
<dbReference type="NCBIfam" id="NF006878">
    <property type="entry name" value="PRK09375.1-2"/>
    <property type="match status" value="1"/>
</dbReference>
<evidence type="ECO:0000256" key="5">
    <source>
        <dbReference type="ARBA" id="ARBA00022642"/>
    </source>
</evidence>
<organism evidence="11 12">
    <name type="scientific">Thomasclavelia cocleata</name>
    <dbReference type="NCBI Taxonomy" id="69824"/>
    <lineage>
        <taxon>Bacteria</taxon>
        <taxon>Bacillati</taxon>
        <taxon>Bacillota</taxon>
        <taxon>Erysipelotrichia</taxon>
        <taxon>Erysipelotrichales</taxon>
        <taxon>Coprobacillaceae</taxon>
        <taxon>Thomasclavelia</taxon>
    </lineage>
</organism>
<evidence type="ECO:0000256" key="9">
    <source>
        <dbReference type="ARBA" id="ARBA00023014"/>
    </source>
</evidence>
<dbReference type="EC" id="2.5.1.72" evidence="3 10"/>
<dbReference type="Gene3D" id="3.40.50.10800">
    <property type="entry name" value="NadA-like"/>
    <property type="match status" value="3"/>
</dbReference>
<dbReference type="GO" id="GO:0005829">
    <property type="term" value="C:cytosol"/>
    <property type="evidence" value="ECO:0007669"/>
    <property type="project" value="TreeGrafter"/>
</dbReference>
<dbReference type="Pfam" id="PF02445">
    <property type="entry name" value="NadA"/>
    <property type="match status" value="1"/>
</dbReference>
<dbReference type="GO" id="GO:0046872">
    <property type="term" value="F:metal ion binding"/>
    <property type="evidence" value="ECO:0007669"/>
    <property type="project" value="UniProtKB-KW"/>
</dbReference>
<proteinExistence type="predicted"/>
<evidence type="ECO:0000256" key="7">
    <source>
        <dbReference type="ARBA" id="ARBA00022723"/>
    </source>
</evidence>
<comment type="pathway">
    <text evidence="2">Cofactor biosynthesis; NAD(+) biosynthesis; quinolinate from iminoaspartate: step 1/1.</text>
</comment>
<dbReference type="GO" id="GO:0051539">
    <property type="term" value="F:4 iron, 4 sulfur cluster binding"/>
    <property type="evidence" value="ECO:0007669"/>
    <property type="project" value="UniProtKB-KW"/>
</dbReference>
<sequence>MNEIIEEIQKLKEERNAVILAHYYVDGAIQDIADYLGDSYYLSKIAVSCPQDVIVFAGVEFMGESAKLLNPNKTVLMPDCNADCPMAHMVDERFIAQMRQEYEDLCVVCYINSTAQIKTMADVCVTSSNAKKIVEALPNKNILFIPDQNLGKHIAALVPEKNFIFCDGYCPIHYLVTSKDIKQAKALHPNAPVLIHPECKPECVALADYAGSTSGIIDYATNDQEHEEFIVVTEAGVIHEMEKCNPNKKFYLATDKLICSNMKKNTLEKIRDCLKNNTNQVNLDEEFMTKAKKPLIKMHELAK</sequence>
<dbReference type="OrthoDB" id="9801204at2"/>
<evidence type="ECO:0000313" key="12">
    <source>
        <dbReference type="Proteomes" id="UP000198558"/>
    </source>
</evidence>
<dbReference type="NCBIfam" id="TIGR00550">
    <property type="entry name" value="nadA"/>
    <property type="match status" value="1"/>
</dbReference>
<dbReference type="Proteomes" id="UP000198558">
    <property type="component" value="Unassembled WGS sequence"/>
</dbReference>
<keyword evidence="6" id="KW-0808">Transferase</keyword>
<keyword evidence="12" id="KW-1185">Reference proteome</keyword>
<keyword evidence="7" id="KW-0479">Metal-binding</keyword>
<dbReference type="GeneID" id="78287402"/>
<dbReference type="PANTHER" id="PTHR30573:SF0">
    <property type="entry name" value="QUINOLINATE SYNTHASE, CHLOROPLASTIC"/>
    <property type="match status" value="1"/>
</dbReference>
<protein>
    <recommendedName>
        <fullName evidence="3 10">Quinolinate synthase</fullName>
        <ecNumber evidence="3 10">2.5.1.72</ecNumber>
    </recommendedName>
</protein>
<comment type="cofactor">
    <cofactor evidence="1">
        <name>[4Fe-4S] cluster</name>
        <dbReference type="ChEBI" id="CHEBI:49883"/>
    </cofactor>
</comment>
<dbReference type="GO" id="GO:0034628">
    <property type="term" value="P:'de novo' NAD+ biosynthetic process from L-aspartate"/>
    <property type="evidence" value="ECO:0007669"/>
    <property type="project" value="TreeGrafter"/>
</dbReference>
<evidence type="ECO:0000256" key="10">
    <source>
        <dbReference type="NCBIfam" id="TIGR00550"/>
    </source>
</evidence>